<evidence type="ECO:0000313" key="1">
    <source>
        <dbReference type="EMBL" id="SGZ07730.1"/>
    </source>
</evidence>
<accession>A0A090IFN2</accession>
<proteinExistence type="predicted"/>
<sequence>MIRCLCVIAILWSSFSIAQWPAWIGDELKPKESSHWKVKADSDGVEFVPVQSVPRVLIIISRKAASYDVALQTLLDIYARKLPQTHISVKKLPVTKLETVQKGELKNLLLGAEDDVNLIYTVGSKATVAVRHAYRGGKIPVVSVNAKDPVQLGLLDSYQGSGDNFAFTSLNLPADVILKFMKRFNPSLRQIGVLYAKNNQSAYRTQYLPLKAIAEQSGVDIIPIIIDKSMPFSTLKEAMKIAIKKLKYGDPALTDSLLWLTGSSSLLSRMAEINSHADGLAVISAVPDVVKGGQDSALMSFGVSFVNNAHQAGLYGLQILQDNVNPGDLPVGHISPPDIAVSFEQALRINQKIPFVLMEMASKVYDTNGRVIRSKGQSMQEQR</sequence>
<dbReference type="HOGENOM" id="CLU_733181_0_0_6"/>
<name>A0A090IFN2_9GAMM</name>
<dbReference type="OrthoDB" id="6211339at2"/>
<evidence type="ECO:0000313" key="2">
    <source>
        <dbReference type="Proteomes" id="UP000183794"/>
    </source>
</evidence>
<dbReference type="STRING" id="80854.MVIS_3019"/>
<dbReference type="Gene3D" id="3.40.50.2300">
    <property type="match status" value="2"/>
</dbReference>
<dbReference type="Pfam" id="PF04392">
    <property type="entry name" value="ABC_sub_bind"/>
    <property type="match status" value="1"/>
</dbReference>
<dbReference type="InterPro" id="IPR007487">
    <property type="entry name" value="ABC_transpt-TYRBP-like"/>
</dbReference>
<protein>
    <submittedName>
        <fullName evidence="1">Uncharacterized protein</fullName>
    </submittedName>
</protein>
<dbReference type="RefSeq" id="WP_045111080.1">
    <property type="nucleotide sequence ID" value="NZ_CAWRBC010000133.1"/>
</dbReference>
<dbReference type="PATRIC" id="fig|80854.5.peg.3201"/>
<gene>
    <name evidence="1" type="ORF">NVI5450_3238</name>
</gene>
<dbReference type="KEGG" id="mvs:MVIS_3019"/>
<dbReference type="EMBL" id="FPLD01000086">
    <property type="protein sequence ID" value="SGZ07730.1"/>
    <property type="molecule type" value="Genomic_DNA"/>
</dbReference>
<dbReference type="Proteomes" id="UP000183794">
    <property type="component" value="Unassembled WGS sequence"/>
</dbReference>
<reference evidence="1 2" key="1">
    <citation type="submission" date="2016-11" db="EMBL/GenBank/DDBJ databases">
        <authorList>
            <person name="Jaros S."/>
            <person name="Januszkiewicz K."/>
            <person name="Wedrychowicz H."/>
        </authorList>
    </citation>
    <scope>NUCLEOTIDE SEQUENCE [LARGE SCALE GENOMIC DNA]</scope>
    <source>
        <strain evidence="1">NVI 5450</strain>
    </source>
</reference>
<dbReference type="PANTHER" id="PTHR35271:SF1">
    <property type="entry name" value="ABC TRANSPORTER, SUBSTRATE-BINDING LIPOPROTEIN"/>
    <property type="match status" value="1"/>
</dbReference>
<dbReference type="PANTHER" id="PTHR35271">
    <property type="entry name" value="ABC TRANSPORTER, SUBSTRATE-BINDING LIPOPROTEIN-RELATED"/>
    <property type="match status" value="1"/>
</dbReference>
<organism evidence="1 2">
    <name type="scientific">Moritella viscosa</name>
    <dbReference type="NCBI Taxonomy" id="80854"/>
    <lineage>
        <taxon>Bacteria</taxon>
        <taxon>Pseudomonadati</taxon>
        <taxon>Pseudomonadota</taxon>
        <taxon>Gammaproteobacteria</taxon>
        <taxon>Alteromonadales</taxon>
        <taxon>Moritellaceae</taxon>
        <taxon>Moritella</taxon>
    </lineage>
</organism>
<dbReference type="AlphaFoldDB" id="A0A090IFN2"/>